<dbReference type="InterPro" id="IPR004090">
    <property type="entry name" value="Chemotax_Me-accpt_rcpt"/>
</dbReference>
<dbReference type="PROSITE" id="PS50885">
    <property type="entry name" value="HAMP"/>
    <property type="match status" value="1"/>
</dbReference>
<dbReference type="Gene3D" id="6.10.340.10">
    <property type="match status" value="1"/>
</dbReference>
<dbReference type="SMART" id="SM00283">
    <property type="entry name" value="MA"/>
    <property type="match status" value="1"/>
</dbReference>
<dbReference type="FunFam" id="1.10.287.950:FF:000001">
    <property type="entry name" value="Methyl-accepting chemotaxis sensory transducer"/>
    <property type="match status" value="1"/>
</dbReference>
<feature type="domain" description="Methyl-accepting transducer" evidence="6">
    <location>
        <begin position="401"/>
        <end position="637"/>
    </location>
</feature>
<feature type="domain" description="HAMP" evidence="8">
    <location>
        <begin position="212"/>
        <end position="263"/>
    </location>
</feature>
<dbReference type="Pfam" id="PF13682">
    <property type="entry name" value="CZB"/>
    <property type="match status" value="1"/>
</dbReference>
<name>A0A212IVA6_9DELT</name>
<dbReference type="InterPro" id="IPR004089">
    <property type="entry name" value="MCPsignal_dom"/>
</dbReference>
<evidence type="ECO:0000256" key="5">
    <source>
        <dbReference type="SAM" id="Phobius"/>
    </source>
</evidence>
<organism evidence="9">
    <name type="scientific">uncultured delta proteobacterium</name>
    <dbReference type="NCBI Taxonomy" id="34034"/>
    <lineage>
        <taxon>Bacteria</taxon>
        <taxon>Deltaproteobacteria</taxon>
        <taxon>environmental samples</taxon>
    </lineage>
</organism>
<proteinExistence type="inferred from homology"/>
<evidence type="ECO:0000256" key="1">
    <source>
        <dbReference type="ARBA" id="ARBA00023224"/>
    </source>
</evidence>
<dbReference type="InterPro" id="IPR003660">
    <property type="entry name" value="HAMP_dom"/>
</dbReference>
<evidence type="ECO:0000256" key="3">
    <source>
        <dbReference type="PROSITE-ProRule" id="PRU00284"/>
    </source>
</evidence>
<dbReference type="Pfam" id="PF00015">
    <property type="entry name" value="MCPsignal"/>
    <property type="match status" value="1"/>
</dbReference>
<dbReference type="PROSITE" id="PS50111">
    <property type="entry name" value="CHEMOTAXIS_TRANSDUC_2"/>
    <property type="match status" value="1"/>
</dbReference>
<feature type="domain" description="PAC" evidence="7">
    <location>
        <begin position="336"/>
        <end position="386"/>
    </location>
</feature>
<protein>
    <recommendedName>
        <fullName evidence="10">Methyl-accepting chemotaxis sensory transducer with Pas/Pac sensor</fullName>
    </recommendedName>
</protein>
<gene>
    <name evidence="9" type="ORF">KL86DPRO_10143</name>
</gene>
<keyword evidence="5" id="KW-0472">Membrane</keyword>
<dbReference type="GO" id="GO:0007165">
    <property type="term" value="P:signal transduction"/>
    <property type="evidence" value="ECO:0007669"/>
    <property type="project" value="UniProtKB-KW"/>
</dbReference>
<dbReference type="EMBL" id="FLUQ01000001">
    <property type="protein sequence ID" value="SBV91123.1"/>
    <property type="molecule type" value="Genomic_DNA"/>
</dbReference>
<dbReference type="PANTHER" id="PTHR32089:SF112">
    <property type="entry name" value="LYSOZYME-LIKE PROTEIN-RELATED"/>
    <property type="match status" value="1"/>
</dbReference>
<dbReference type="SUPFAM" id="SSF55785">
    <property type="entry name" value="PYP-like sensor domain (PAS domain)"/>
    <property type="match status" value="1"/>
</dbReference>
<dbReference type="Gene3D" id="1.10.287.950">
    <property type="entry name" value="Methyl-accepting chemotaxis protein"/>
    <property type="match status" value="1"/>
</dbReference>
<dbReference type="GO" id="GO:0016020">
    <property type="term" value="C:membrane"/>
    <property type="evidence" value="ECO:0007669"/>
    <property type="project" value="InterPro"/>
</dbReference>
<dbReference type="InterPro" id="IPR000014">
    <property type="entry name" value="PAS"/>
</dbReference>
<dbReference type="InterPro" id="IPR035965">
    <property type="entry name" value="PAS-like_dom_sf"/>
</dbReference>
<dbReference type="InterPro" id="IPR025991">
    <property type="entry name" value="Chemoreceptor_zinc-bind_dom"/>
</dbReference>
<dbReference type="InterPro" id="IPR000700">
    <property type="entry name" value="PAS-assoc_C"/>
</dbReference>
<keyword evidence="5" id="KW-1133">Transmembrane helix</keyword>
<evidence type="ECO:0000256" key="4">
    <source>
        <dbReference type="SAM" id="Coils"/>
    </source>
</evidence>
<evidence type="ECO:0000313" key="9">
    <source>
        <dbReference type="EMBL" id="SBV91123.1"/>
    </source>
</evidence>
<dbReference type="Pfam" id="PF13426">
    <property type="entry name" value="PAS_9"/>
    <property type="match status" value="1"/>
</dbReference>
<evidence type="ECO:0000259" key="7">
    <source>
        <dbReference type="PROSITE" id="PS50113"/>
    </source>
</evidence>
<evidence type="ECO:0000259" key="8">
    <source>
        <dbReference type="PROSITE" id="PS50885"/>
    </source>
</evidence>
<feature type="transmembrane region" description="Helical" evidence="5">
    <location>
        <begin position="190"/>
        <end position="215"/>
    </location>
</feature>
<feature type="coiled-coil region" evidence="4">
    <location>
        <begin position="377"/>
        <end position="404"/>
    </location>
</feature>
<keyword evidence="4" id="KW-0175">Coiled coil</keyword>
<evidence type="ECO:0000256" key="2">
    <source>
        <dbReference type="ARBA" id="ARBA00029447"/>
    </source>
</evidence>
<dbReference type="CDD" id="cd11386">
    <property type="entry name" value="MCP_signal"/>
    <property type="match status" value="1"/>
</dbReference>
<feature type="transmembrane region" description="Helical" evidence="5">
    <location>
        <begin position="13"/>
        <end position="35"/>
    </location>
</feature>
<dbReference type="PRINTS" id="PR00260">
    <property type="entry name" value="CHEMTRNSDUCR"/>
</dbReference>
<dbReference type="PANTHER" id="PTHR32089">
    <property type="entry name" value="METHYL-ACCEPTING CHEMOTAXIS PROTEIN MCPB"/>
    <property type="match status" value="1"/>
</dbReference>
<dbReference type="GO" id="GO:0004888">
    <property type="term" value="F:transmembrane signaling receptor activity"/>
    <property type="evidence" value="ECO:0007669"/>
    <property type="project" value="InterPro"/>
</dbReference>
<dbReference type="Gene3D" id="3.30.450.20">
    <property type="entry name" value="PAS domain"/>
    <property type="match status" value="1"/>
</dbReference>
<keyword evidence="5" id="KW-0812">Transmembrane</keyword>
<dbReference type="Gene3D" id="1.20.120.30">
    <property type="entry name" value="Aspartate receptor, ligand-binding domain"/>
    <property type="match status" value="1"/>
</dbReference>
<dbReference type="GO" id="GO:0006935">
    <property type="term" value="P:chemotaxis"/>
    <property type="evidence" value="ECO:0007669"/>
    <property type="project" value="InterPro"/>
</dbReference>
<dbReference type="AlphaFoldDB" id="A0A212IVA6"/>
<evidence type="ECO:0008006" key="10">
    <source>
        <dbReference type="Google" id="ProtNLM"/>
    </source>
</evidence>
<comment type="similarity">
    <text evidence="2">Belongs to the methyl-accepting chemotaxis (MCP) protein family.</text>
</comment>
<accession>A0A212IVA6</accession>
<evidence type="ECO:0000259" key="6">
    <source>
        <dbReference type="PROSITE" id="PS50111"/>
    </source>
</evidence>
<dbReference type="PROSITE" id="PS50113">
    <property type="entry name" value="PAC"/>
    <property type="match status" value="1"/>
</dbReference>
<keyword evidence="1 3" id="KW-0807">Transducer</keyword>
<dbReference type="SUPFAM" id="SSF58104">
    <property type="entry name" value="Methyl-accepting chemotaxis protein (MCP) signaling domain"/>
    <property type="match status" value="1"/>
</dbReference>
<sequence>MGWWNKLGLKAKFISGITVIVLVTVASLCVSAWTFRSLREKTDRLNQDMELNQLVQTLEIQHLQWVNTLSRYLVDPDAKALSLATDPTQCGLGKWYYGTGKQEAVVRIPGLAADIAALEEPHKALHATAVTIREMKEKGDDSGARALFQASTIPALQSVQKHLSAARSIVAEDVGVQRSAFDKQTRDADLVLLGLGLASILALVLLALILFYSILKPCQEIIRYSKKCRDGSPEPLDLKRGDELGQLAQNLTDLTQHLHKELAFSKGVLEGITVPCAVFCPDDKTLFTNKQMLALLERDEAPHECLGLTSGELTCGRKDEETLSTKALKEKSLVHSKIEYTTHKGNGRHVMVTSAPLYDTQENLLGTIAVWVDVTEVVEKQNALEEKSRQIAEMAAQAQEVANAVSAASAALERQVASSSQGALDQRDRMTETASAMTQMNATVIEVARSAGDAANLAEEASDTAQNGAKAVRQVVESISQVETYAGQLKTGMHSLGQHADGIGDIISIINDIADQTNLLALNAAIEAARAGEAGRGFAVVADEVRKLAEKTMQATQEVSKAVTGIQHGTHGNIQMVEQAAMAVDVANDLAAKAGESLASIVHLVQDTAGQIHSIAAASEEQSATSEQINRALEEVSRISDTTSSAMSEASASVASVAGQAQTLRGIIERLQ</sequence>
<reference evidence="9" key="1">
    <citation type="submission" date="2016-04" db="EMBL/GenBank/DDBJ databases">
        <authorList>
            <person name="Evans L.H."/>
            <person name="Alamgir A."/>
            <person name="Owens N."/>
            <person name="Weber N.D."/>
            <person name="Virtaneva K."/>
            <person name="Barbian K."/>
            <person name="Babar A."/>
            <person name="Rosenke K."/>
        </authorList>
    </citation>
    <scope>NUCLEOTIDE SEQUENCE</scope>
    <source>
        <strain evidence="9">86</strain>
    </source>
</reference>